<reference evidence="3" key="1">
    <citation type="journal article" date="2019" name="Int. J. Syst. Evol. Microbiol.">
        <title>The Global Catalogue of Microorganisms (GCM) 10K type strain sequencing project: providing services to taxonomists for standard genome sequencing and annotation.</title>
        <authorList>
            <consortium name="The Broad Institute Genomics Platform"/>
            <consortium name="The Broad Institute Genome Sequencing Center for Infectious Disease"/>
            <person name="Wu L."/>
            <person name="Ma J."/>
        </authorList>
    </citation>
    <scope>NUCLEOTIDE SEQUENCE [LARGE SCALE GENOMIC DNA]</scope>
    <source>
        <strain evidence="3">CGMCC 4.1721</strain>
    </source>
</reference>
<dbReference type="Proteomes" id="UP001596208">
    <property type="component" value="Unassembled WGS sequence"/>
</dbReference>
<name>A0ABW0B7Q2_9ACTN</name>
<evidence type="ECO:0008006" key="4">
    <source>
        <dbReference type="Google" id="ProtNLM"/>
    </source>
</evidence>
<proteinExistence type="predicted"/>
<evidence type="ECO:0000313" key="3">
    <source>
        <dbReference type="Proteomes" id="UP001596208"/>
    </source>
</evidence>
<sequence>MTEHQHASEVRAFAQYLQDLAALLDPGQGWYGVFCARDPEGMRACFDGADVPPWDVVESLLQDLAAVRGTAFAARESVRAAALCAASAAAHDRRPGGRQALVDRLDVMRREQSYAAGRMRAAGADGARAQDGETEALAWARDDHARATARCTELRNRLAAVGRTVPENWFRAQDDASAPDTGHVPSIPGPRHPEAAGPGTGPEGQPTPAPKRSKPRGARFAGLEIEDGTEPEPVPSAVPGPPVPPSAAAPRGARFSGAQAEESAVRASRAPEPDPAARRAAEGAVALLVRLRADGRSGEAHVVLCEAAAWPAGHLPVLAVALHGAGLAADWATLLWEVSSLPPAELASAAGALAAAGRADDCGQLLRQGVARPAGEIADAVIALDRAGLEPEARALLGAFVRVRTPQDAACIAEGGPPHLVPQLLAAAREVSAAREWDLVHALRVAGIAVP</sequence>
<dbReference type="EMBL" id="JBHSKI010000009">
    <property type="protein sequence ID" value="MFC5173027.1"/>
    <property type="molecule type" value="Genomic_DNA"/>
</dbReference>
<organism evidence="2 3">
    <name type="scientific">Streptomyces mutomycini</name>
    <dbReference type="NCBI Taxonomy" id="284036"/>
    <lineage>
        <taxon>Bacteria</taxon>
        <taxon>Bacillati</taxon>
        <taxon>Actinomycetota</taxon>
        <taxon>Actinomycetes</taxon>
        <taxon>Kitasatosporales</taxon>
        <taxon>Streptomycetaceae</taxon>
        <taxon>Streptomyces</taxon>
    </lineage>
</organism>
<gene>
    <name evidence="2" type="ORF">ACFPRK_20890</name>
</gene>
<protein>
    <recommendedName>
        <fullName evidence="4">UL36 very large tegument protein</fullName>
    </recommendedName>
</protein>
<feature type="compositionally biased region" description="Pro residues" evidence="1">
    <location>
        <begin position="232"/>
        <end position="247"/>
    </location>
</feature>
<feature type="compositionally biased region" description="Basic and acidic residues" evidence="1">
    <location>
        <begin position="269"/>
        <end position="278"/>
    </location>
</feature>
<feature type="region of interest" description="Disordered" evidence="1">
    <location>
        <begin position="170"/>
        <end position="278"/>
    </location>
</feature>
<comment type="caution">
    <text evidence="2">The sequence shown here is derived from an EMBL/GenBank/DDBJ whole genome shotgun (WGS) entry which is preliminary data.</text>
</comment>
<evidence type="ECO:0000313" key="2">
    <source>
        <dbReference type="EMBL" id="MFC5173027.1"/>
    </source>
</evidence>
<evidence type="ECO:0000256" key="1">
    <source>
        <dbReference type="SAM" id="MobiDB-lite"/>
    </source>
</evidence>
<keyword evidence="3" id="KW-1185">Reference proteome</keyword>
<accession>A0ABW0B7Q2</accession>
<dbReference type="RefSeq" id="WP_031089649.1">
    <property type="nucleotide sequence ID" value="NZ_JBHSKI010000009.1"/>
</dbReference>